<dbReference type="AlphaFoldDB" id="A0AAV3R6J8"/>
<evidence type="ECO:0000313" key="1">
    <source>
        <dbReference type="EMBL" id="GAA0171910.1"/>
    </source>
</evidence>
<gene>
    <name evidence="1" type="ORF">LIER_25842</name>
</gene>
<accession>A0AAV3R6J8</accession>
<comment type="caution">
    <text evidence="1">The sequence shown here is derived from an EMBL/GenBank/DDBJ whole genome shotgun (WGS) entry which is preliminary data.</text>
</comment>
<dbReference type="PANTHER" id="PTHR36790">
    <property type="entry name" value="MYELIN TRANSCRIPTION FACTOR"/>
    <property type="match status" value="1"/>
</dbReference>
<keyword evidence="2" id="KW-1185">Reference proteome</keyword>
<proteinExistence type="predicted"/>
<dbReference type="EMBL" id="BAABME010007877">
    <property type="protein sequence ID" value="GAA0171910.1"/>
    <property type="molecule type" value="Genomic_DNA"/>
</dbReference>
<organism evidence="1 2">
    <name type="scientific">Lithospermum erythrorhizon</name>
    <name type="common">Purple gromwell</name>
    <name type="synonym">Lithospermum officinale var. erythrorhizon</name>
    <dbReference type="NCBI Taxonomy" id="34254"/>
    <lineage>
        <taxon>Eukaryota</taxon>
        <taxon>Viridiplantae</taxon>
        <taxon>Streptophyta</taxon>
        <taxon>Embryophyta</taxon>
        <taxon>Tracheophyta</taxon>
        <taxon>Spermatophyta</taxon>
        <taxon>Magnoliopsida</taxon>
        <taxon>eudicotyledons</taxon>
        <taxon>Gunneridae</taxon>
        <taxon>Pentapetalae</taxon>
        <taxon>asterids</taxon>
        <taxon>lamiids</taxon>
        <taxon>Boraginales</taxon>
        <taxon>Boraginaceae</taxon>
        <taxon>Boraginoideae</taxon>
        <taxon>Lithospermeae</taxon>
        <taxon>Lithospermum</taxon>
    </lineage>
</organism>
<dbReference type="PANTHER" id="PTHR36790:SF1">
    <property type="entry name" value="MYELIN TRANSCRIPTION FACTOR"/>
    <property type="match status" value="1"/>
</dbReference>
<reference evidence="1 2" key="1">
    <citation type="submission" date="2024-01" db="EMBL/GenBank/DDBJ databases">
        <title>The complete chloroplast genome sequence of Lithospermum erythrorhizon: insights into the phylogenetic relationship among Boraginaceae species and the maternal lineages of purple gromwells.</title>
        <authorList>
            <person name="Okada T."/>
            <person name="Watanabe K."/>
        </authorList>
    </citation>
    <scope>NUCLEOTIDE SEQUENCE [LARGE SCALE GENOMIC DNA]</scope>
</reference>
<evidence type="ECO:0000313" key="2">
    <source>
        <dbReference type="Proteomes" id="UP001454036"/>
    </source>
</evidence>
<sequence length="71" mass="8637">MKRMKIDKDETESLLKERDLMLDNQMNQLKSKVEAQKQLEDQVHRLFRLKELRLSCLINVSPFQEGRREDY</sequence>
<dbReference type="Proteomes" id="UP001454036">
    <property type="component" value="Unassembled WGS sequence"/>
</dbReference>
<protein>
    <submittedName>
        <fullName evidence="1">Uncharacterized protein</fullName>
    </submittedName>
</protein>
<name>A0AAV3R6J8_LITER</name>